<comment type="caution">
    <text evidence="2">The sequence shown here is derived from an EMBL/GenBank/DDBJ whole genome shotgun (WGS) entry which is preliminary data.</text>
</comment>
<accession>A0A087DH10</accession>
<evidence type="ECO:0000313" key="2">
    <source>
        <dbReference type="EMBL" id="KFI94810.1"/>
    </source>
</evidence>
<dbReference type="Gene3D" id="2.80.10.50">
    <property type="match status" value="1"/>
</dbReference>
<reference evidence="2 3" key="1">
    <citation type="submission" date="2014-03" db="EMBL/GenBank/DDBJ databases">
        <title>Genomics of Bifidobacteria.</title>
        <authorList>
            <person name="Ventura M."/>
            <person name="Milani C."/>
            <person name="Lugli G.A."/>
        </authorList>
    </citation>
    <scope>NUCLEOTIDE SEQUENCE [LARGE SCALE GENOMIC DNA]</scope>
    <source>
        <strain evidence="3">JCM 15918</strain>
    </source>
</reference>
<name>A0A087DH10_BIFAD</name>
<proteinExistence type="predicted"/>
<dbReference type="EMBL" id="JGZQ01000014">
    <property type="protein sequence ID" value="KFI94810.1"/>
    <property type="molecule type" value="Genomic_DNA"/>
</dbReference>
<sequence length="81" mass="9144">MRYGEAHEGTSIQQWDSNGTRSQKWIAIQDGSSYKFVSALNSSLVLDVRYGETTNGTNVQLWTSNNSKAQQWTFFPSPAMH</sequence>
<dbReference type="InterPro" id="IPR000772">
    <property type="entry name" value="Ricin_B_lectin"/>
</dbReference>
<dbReference type="InterPro" id="IPR035992">
    <property type="entry name" value="Ricin_B-like_lectins"/>
</dbReference>
<evidence type="ECO:0000313" key="3">
    <source>
        <dbReference type="Proteomes" id="UP000029091"/>
    </source>
</evidence>
<dbReference type="PROSITE" id="PS50231">
    <property type="entry name" value="RICIN_B_LECTIN"/>
    <property type="match status" value="1"/>
</dbReference>
<organism evidence="2 3">
    <name type="scientific">Bifidobacterium adolescentis JCM 15918</name>
    <dbReference type="NCBI Taxonomy" id="1437612"/>
    <lineage>
        <taxon>Bacteria</taxon>
        <taxon>Bacillati</taxon>
        <taxon>Actinomycetota</taxon>
        <taxon>Actinomycetes</taxon>
        <taxon>Bifidobacteriales</taxon>
        <taxon>Bifidobacteriaceae</taxon>
        <taxon>Bifidobacterium</taxon>
    </lineage>
</organism>
<feature type="domain" description="Ricin B lectin" evidence="1">
    <location>
        <begin position="5"/>
        <end position="62"/>
    </location>
</feature>
<evidence type="ECO:0000259" key="1">
    <source>
        <dbReference type="Pfam" id="PF14200"/>
    </source>
</evidence>
<dbReference type="Proteomes" id="UP000029091">
    <property type="component" value="Unassembled WGS sequence"/>
</dbReference>
<protein>
    <submittedName>
        <fullName evidence="2">1,4-beta-N-acetylmuramidase</fullName>
    </submittedName>
</protein>
<dbReference type="Pfam" id="PF14200">
    <property type="entry name" value="RicinB_lectin_2"/>
    <property type="match status" value="1"/>
</dbReference>
<gene>
    <name evidence="2" type="ORF">BSTER_1959</name>
</gene>
<dbReference type="AlphaFoldDB" id="A0A087DH10"/>
<dbReference type="CDD" id="cd00161">
    <property type="entry name" value="beta-trefoil_Ricin-like"/>
    <property type="match status" value="1"/>
</dbReference>
<dbReference type="SUPFAM" id="SSF50370">
    <property type="entry name" value="Ricin B-like lectins"/>
    <property type="match status" value="1"/>
</dbReference>